<dbReference type="AlphaFoldDB" id="A0A2W7QGH6"/>
<sequence>IDTFDTSTIRQVILIAATDRSAAEAFLSHMANQPLRTLAEATHGPLASLCAALMPSPTTSAKPRNPSAKTMPWPDYFAELFQIATGWLGWTPDTAWSATPAEITCAFDGHVAMLKTIHGSADEEDNSPADQARRERNLAAGLDPDFDREGLHSLRSLQ</sequence>
<evidence type="ECO:0000256" key="1">
    <source>
        <dbReference type="SAM" id="MobiDB-lite"/>
    </source>
</evidence>
<gene>
    <name evidence="2" type="ORF">LX76_04649</name>
</gene>
<feature type="region of interest" description="Disordered" evidence="1">
    <location>
        <begin position="138"/>
        <end position="158"/>
    </location>
</feature>
<accession>A0A2W7QGH6</accession>
<evidence type="ECO:0000313" key="3">
    <source>
        <dbReference type="Proteomes" id="UP000249538"/>
    </source>
</evidence>
<organism evidence="2 3">
    <name type="scientific">Cereibacter changlensis</name>
    <dbReference type="NCBI Taxonomy" id="402884"/>
    <lineage>
        <taxon>Bacteria</taxon>
        <taxon>Pseudomonadati</taxon>
        <taxon>Pseudomonadota</taxon>
        <taxon>Alphaproteobacteria</taxon>
        <taxon>Rhodobacterales</taxon>
        <taxon>Paracoccaceae</taxon>
        <taxon>Cereibacter</taxon>
    </lineage>
</organism>
<dbReference type="Proteomes" id="UP000249538">
    <property type="component" value="Unassembled WGS sequence"/>
</dbReference>
<name>A0A2W7QGH6_9RHOB</name>
<dbReference type="EMBL" id="QKZS01000051">
    <property type="protein sequence ID" value="PZX46436.1"/>
    <property type="molecule type" value="Genomic_DNA"/>
</dbReference>
<proteinExistence type="predicted"/>
<feature type="non-terminal residue" evidence="2">
    <location>
        <position position="1"/>
    </location>
</feature>
<protein>
    <submittedName>
        <fullName evidence="2">Tail assembly chaperone</fullName>
    </submittedName>
</protein>
<comment type="caution">
    <text evidence="2">The sequence shown here is derived from an EMBL/GenBank/DDBJ whole genome shotgun (WGS) entry which is preliminary data.</text>
</comment>
<reference evidence="2 3" key="1">
    <citation type="submission" date="2018-06" db="EMBL/GenBank/DDBJ databases">
        <title>Genomic Encyclopedia of Archaeal and Bacterial Type Strains, Phase II (KMG-II): from individual species to whole genera.</title>
        <authorList>
            <person name="Goeker M."/>
        </authorList>
    </citation>
    <scope>NUCLEOTIDE SEQUENCE [LARGE SCALE GENOMIC DNA]</scope>
    <source>
        <strain evidence="2 3">DSM 18774</strain>
    </source>
</reference>
<dbReference type="RefSeq" id="WP_111467645.1">
    <property type="nucleotide sequence ID" value="NZ_QKZS01000051.1"/>
</dbReference>
<evidence type="ECO:0000313" key="2">
    <source>
        <dbReference type="EMBL" id="PZX46436.1"/>
    </source>
</evidence>